<evidence type="ECO:0000313" key="7">
    <source>
        <dbReference type="Proteomes" id="UP001138672"/>
    </source>
</evidence>
<dbReference type="SUPFAM" id="SSF53822">
    <property type="entry name" value="Periplasmic binding protein-like I"/>
    <property type="match status" value="1"/>
</dbReference>
<dbReference type="SMART" id="SM00354">
    <property type="entry name" value="HTH_LACI"/>
    <property type="match status" value="1"/>
</dbReference>
<evidence type="ECO:0000313" key="6">
    <source>
        <dbReference type="EMBL" id="MDQ0335479.1"/>
    </source>
</evidence>
<reference evidence="5" key="1">
    <citation type="submission" date="2021-03" db="EMBL/GenBank/DDBJ databases">
        <title>Genomic Encyclopedia of Type Strains, Phase IV (KMG-IV): sequencing the most valuable type-strain genomes for metagenomic binning, comparative biology and taxonomic classification.</title>
        <authorList>
            <person name="Goeker M."/>
        </authorList>
    </citation>
    <scope>NUCLEOTIDE SEQUENCE</scope>
    <source>
        <strain evidence="5">DSM 15523</strain>
        <strain evidence="6 8">DSM 16476</strain>
    </source>
</reference>
<dbReference type="GO" id="GO:0000976">
    <property type="term" value="F:transcription cis-regulatory region binding"/>
    <property type="evidence" value="ECO:0007669"/>
    <property type="project" value="TreeGrafter"/>
</dbReference>
<dbReference type="OrthoDB" id="628703at2"/>
<evidence type="ECO:0000256" key="3">
    <source>
        <dbReference type="ARBA" id="ARBA00023163"/>
    </source>
</evidence>
<dbReference type="PROSITE" id="PS50932">
    <property type="entry name" value="HTH_LACI_2"/>
    <property type="match status" value="1"/>
</dbReference>
<name>A0A9X0YIU7_9FLAO</name>
<dbReference type="PANTHER" id="PTHR30146:SF144">
    <property type="entry name" value="LACI-FAMILY TRANSCRIPTION REGULATOR"/>
    <property type="match status" value="1"/>
</dbReference>
<dbReference type="Gene3D" id="1.10.260.40">
    <property type="entry name" value="lambda repressor-like DNA-binding domains"/>
    <property type="match status" value="1"/>
</dbReference>
<proteinExistence type="predicted"/>
<dbReference type="CDD" id="cd01392">
    <property type="entry name" value="HTH_LacI"/>
    <property type="match status" value="1"/>
</dbReference>
<dbReference type="Gene3D" id="3.40.50.2300">
    <property type="match status" value="2"/>
</dbReference>
<gene>
    <name evidence="5" type="ORF">J2Z56_001804</name>
    <name evidence="6" type="ORF">J2Z57_001927</name>
</gene>
<evidence type="ECO:0000313" key="8">
    <source>
        <dbReference type="Proteomes" id="UP001231587"/>
    </source>
</evidence>
<dbReference type="InterPro" id="IPR010982">
    <property type="entry name" value="Lambda_DNA-bd_dom_sf"/>
</dbReference>
<evidence type="ECO:0000256" key="1">
    <source>
        <dbReference type="ARBA" id="ARBA00023015"/>
    </source>
</evidence>
<protein>
    <submittedName>
        <fullName evidence="5">LacI family transcriptional regulator</fullName>
    </submittedName>
</protein>
<evidence type="ECO:0000259" key="4">
    <source>
        <dbReference type="PROSITE" id="PS50932"/>
    </source>
</evidence>
<dbReference type="Pfam" id="PF13407">
    <property type="entry name" value="Peripla_BP_4"/>
    <property type="match status" value="1"/>
</dbReference>
<dbReference type="PANTHER" id="PTHR30146">
    <property type="entry name" value="LACI-RELATED TRANSCRIPTIONAL REPRESSOR"/>
    <property type="match status" value="1"/>
</dbReference>
<keyword evidence="8" id="KW-1185">Reference proteome</keyword>
<dbReference type="AlphaFoldDB" id="A0A9X0YIU7"/>
<evidence type="ECO:0000313" key="5">
    <source>
        <dbReference type="EMBL" id="MBP1839880.1"/>
    </source>
</evidence>
<dbReference type="InterPro" id="IPR028082">
    <property type="entry name" value="Peripla_BP_I"/>
</dbReference>
<dbReference type="InterPro" id="IPR000843">
    <property type="entry name" value="HTH_LacI"/>
</dbReference>
<dbReference type="Proteomes" id="UP001138672">
    <property type="component" value="Unassembled WGS sequence"/>
</dbReference>
<comment type="caution">
    <text evidence="5">The sequence shown here is derived from an EMBL/GenBank/DDBJ whole genome shotgun (WGS) entry which is preliminary data.</text>
</comment>
<keyword evidence="3" id="KW-0804">Transcription</keyword>
<keyword evidence="2" id="KW-0238">DNA-binding</keyword>
<sequence>MKTIKEIAQEAHVSEGTVDRVLHNRGGVSKKTEEKVKAIIKAYNFSVNPVASALALKNKFTIAALIPVNNKSDLFWKSPHLGITKAAEDVKTFGTQVHTQTYNQQKPESYLETFHKLLKEQPSAFIIAPSFYNETKEIVTILEAQNIPYIFLNIEIEGFNNLSFVGQDSFTAGYIAAKLIQPKTLETSQFLIIQSRKNITSNNAVFKRIEGFKNYFLKNKMSHNILTLEIESQDSKATRQTKINSFLNEHPNIKGVFVPSSRIHMIVDCISDQYLNALELIGFDNTPQNIECLMHDSVSFLISQKPFDQGYNAIKLMNDYLVKNVIPNHKIYLPIDILIKENVIYNENSY</sequence>
<dbReference type="Pfam" id="PF00356">
    <property type="entry name" value="LacI"/>
    <property type="match status" value="1"/>
</dbReference>
<organism evidence="5 7">
    <name type="scientific">Formosa algae</name>
    <dbReference type="NCBI Taxonomy" id="225843"/>
    <lineage>
        <taxon>Bacteria</taxon>
        <taxon>Pseudomonadati</taxon>
        <taxon>Bacteroidota</taxon>
        <taxon>Flavobacteriia</taxon>
        <taxon>Flavobacteriales</taxon>
        <taxon>Flavobacteriaceae</taxon>
        <taxon>Formosa</taxon>
    </lineage>
</organism>
<keyword evidence="1" id="KW-0805">Transcription regulation</keyword>
<dbReference type="Proteomes" id="UP001231587">
    <property type="component" value="Unassembled WGS sequence"/>
</dbReference>
<dbReference type="EMBL" id="JAGGJQ010000004">
    <property type="protein sequence ID" value="MBP1839880.1"/>
    <property type="molecule type" value="Genomic_DNA"/>
</dbReference>
<dbReference type="EMBL" id="JAUSUU010000005">
    <property type="protein sequence ID" value="MDQ0335479.1"/>
    <property type="molecule type" value="Genomic_DNA"/>
</dbReference>
<dbReference type="GO" id="GO:0003700">
    <property type="term" value="F:DNA-binding transcription factor activity"/>
    <property type="evidence" value="ECO:0007669"/>
    <property type="project" value="TreeGrafter"/>
</dbReference>
<feature type="domain" description="HTH lacI-type" evidence="4">
    <location>
        <begin position="2"/>
        <end position="56"/>
    </location>
</feature>
<dbReference type="SUPFAM" id="SSF47413">
    <property type="entry name" value="lambda repressor-like DNA-binding domains"/>
    <property type="match status" value="1"/>
</dbReference>
<evidence type="ECO:0000256" key="2">
    <source>
        <dbReference type="ARBA" id="ARBA00023125"/>
    </source>
</evidence>
<dbReference type="InterPro" id="IPR025997">
    <property type="entry name" value="SBP_2_dom"/>
</dbReference>
<accession>A0A9X0YIU7</accession>
<dbReference type="RefSeq" id="WP_057778870.1">
    <property type="nucleotide sequence ID" value="NZ_JAGGJQ010000004.1"/>
</dbReference>
<dbReference type="PROSITE" id="PS00356">
    <property type="entry name" value="HTH_LACI_1"/>
    <property type="match status" value="1"/>
</dbReference>